<dbReference type="Pfam" id="PF00400">
    <property type="entry name" value="WD40"/>
    <property type="match status" value="2"/>
</dbReference>
<reference evidence="2 3" key="1">
    <citation type="submission" date="2020-04" db="EMBL/GenBank/DDBJ databases">
        <title>Perkinsus olseni comparative genomics.</title>
        <authorList>
            <person name="Bogema D.R."/>
        </authorList>
    </citation>
    <scope>NUCLEOTIDE SEQUENCE [LARGE SCALE GENOMIC DNA]</scope>
    <source>
        <strain evidence="2">00978-12</strain>
    </source>
</reference>
<comment type="caution">
    <text evidence="2">The sequence shown here is derived from an EMBL/GenBank/DDBJ whole genome shotgun (WGS) entry which is preliminary data.</text>
</comment>
<accession>A0A7J6NNR5</accession>
<dbReference type="SMART" id="SM00320">
    <property type="entry name" value="WD40"/>
    <property type="match status" value="5"/>
</dbReference>
<feature type="compositionally biased region" description="Polar residues" evidence="1">
    <location>
        <begin position="685"/>
        <end position="694"/>
    </location>
</feature>
<dbReference type="AlphaFoldDB" id="A0A7J6NNR5"/>
<dbReference type="InterPro" id="IPR036322">
    <property type="entry name" value="WD40_repeat_dom_sf"/>
</dbReference>
<feature type="region of interest" description="Disordered" evidence="1">
    <location>
        <begin position="680"/>
        <end position="706"/>
    </location>
</feature>
<dbReference type="Proteomes" id="UP000541610">
    <property type="component" value="Unassembled WGS sequence"/>
</dbReference>
<protein>
    <submittedName>
        <fullName evidence="2">WD repeat domain 65</fullName>
    </submittedName>
</protein>
<feature type="region of interest" description="Disordered" evidence="1">
    <location>
        <begin position="382"/>
        <end position="401"/>
    </location>
</feature>
<dbReference type="PANTHER" id="PTHR32215">
    <property type="entry name" value="CILIA- AND FLAGELLA-ASSOCIATED PROTEIN 57"/>
    <property type="match status" value="1"/>
</dbReference>
<dbReference type="Gene3D" id="2.130.10.10">
    <property type="entry name" value="YVTN repeat-like/Quinoprotein amine dehydrogenase"/>
    <property type="match status" value="2"/>
</dbReference>
<dbReference type="InterPro" id="IPR001680">
    <property type="entry name" value="WD40_rpt"/>
</dbReference>
<dbReference type="InterPro" id="IPR015943">
    <property type="entry name" value="WD40/YVTN_repeat-like_dom_sf"/>
</dbReference>
<feature type="region of interest" description="Disordered" evidence="1">
    <location>
        <begin position="852"/>
        <end position="889"/>
    </location>
</feature>
<evidence type="ECO:0000313" key="2">
    <source>
        <dbReference type="EMBL" id="KAF4685180.1"/>
    </source>
</evidence>
<feature type="region of interest" description="Disordered" evidence="1">
    <location>
        <begin position="315"/>
        <end position="336"/>
    </location>
</feature>
<dbReference type="EMBL" id="JABANP010000274">
    <property type="protein sequence ID" value="KAF4685180.1"/>
    <property type="molecule type" value="Genomic_DNA"/>
</dbReference>
<organism evidence="2 3">
    <name type="scientific">Perkinsus olseni</name>
    <name type="common">Perkinsus atlanticus</name>
    <dbReference type="NCBI Taxonomy" id="32597"/>
    <lineage>
        <taxon>Eukaryota</taxon>
        <taxon>Sar</taxon>
        <taxon>Alveolata</taxon>
        <taxon>Perkinsozoa</taxon>
        <taxon>Perkinsea</taxon>
        <taxon>Perkinsida</taxon>
        <taxon>Perkinsidae</taxon>
        <taxon>Perkinsus</taxon>
    </lineage>
</organism>
<name>A0A7J6NNR5_PEROL</name>
<dbReference type="InterPro" id="IPR052993">
    <property type="entry name" value="CFA-57"/>
</dbReference>
<dbReference type="OrthoDB" id="47276at2759"/>
<feature type="compositionally biased region" description="Basic and acidic residues" evidence="1">
    <location>
        <begin position="318"/>
        <end position="336"/>
    </location>
</feature>
<evidence type="ECO:0000256" key="1">
    <source>
        <dbReference type="SAM" id="MobiDB-lite"/>
    </source>
</evidence>
<proteinExistence type="predicted"/>
<evidence type="ECO:0000313" key="3">
    <source>
        <dbReference type="Proteomes" id="UP000541610"/>
    </source>
</evidence>
<sequence>MSGGVVKPVLSPGKSSVASPLRYHIDDGAEVEVTPKHIFGSSCSRGRSNLVYVDDVTVAYTAAHYVILYNTETKTQRLLPCHSGALGCVTAISFPADGKSLITISTTPAAGSSMCCWLGHWRLDKVAAGASRLRGLDEDSAADHGNDEEDVHQEIGFTEHNVRRDEVYAGVAIVHDAACHPTDAAIVSIIGEGIFKLYRIGDGLMKPLPVQPANKNREGENTNFNFTCQAWLAEGCLLIGSEKGELFLYESNGEFKGTVSTGPGEHRSCLCAVATAKGFVLGGVDSTMRVYERSLDSKEGHLLSREFRLDMTSSVVAEKGEASPEADRRRTSREGTEAAKEAIARANRYVHCISLSPNGENIVAGVSDGQIYSVYLSAEEEDEKPRRRGGADEVTETQEPQGKRLLEYLSTPLHTGPITGLSVCVRRPLVATCGVDKNVVVWNYIDRTCEMSKKFEEEVLSVAIHPNGFGLIVAFADRIRLMNLLMDDIQPYKDLLIYRTYSAQLFCTTVASGQASMLGSAGLQEALAAAGLGGRARVIEFSDDDSVVVVISSEGIVYEYVLVGVEGFGGPCRSSREWRPKNRGVRAVGAAVMRAEAQAGRTTGEVTTTFASSSGSSSTSGTQGTQQVRLCRHTIYISCSDGTIVELGPNHEGKFGTYDRVYDIRPTPGTVMNSILAPDEHEQRQASSGATLSPTERMKQNQVGGRVGPEARVLSPLVVPTSAGSRPALLFGSCSAMLPDSQSGSSPCFCEGTSVVNTIIDEHTDPECMRNGKVSLPSTLKVYIIPTTSRRDKRRTAAVPINAFMELPAHCGGITRMVLSHRDEHLFTISEDGALMVFQIWLPSMASIDASTGVPGSPVRLSPLSAARTAVTDASPRKGDPKQPSLPTSEETLVTRAYLDKRERLIIELERQVAELGDQIEYQLRLRDEKHREKADKLEEKYSETMTKEMGSYGQLKDDKDMMVAGFEEELVQLADTHLTNLDQLEKTFDHQDGP</sequence>
<dbReference type="SUPFAM" id="SSF50978">
    <property type="entry name" value="WD40 repeat-like"/>
    <property type="match status" value="1"/>
</dbReference>
<gene>
    <name evidence="2" type="primary">WDR65_4</name>
    <name evidence="2" type="ORF">FOZ60_006799</name>
</gene>
<dbReference type="SUPFAM" id="SSF50998">
    <property type="entry name" value="Quinoprotein alcohol dehydrogenase-like"/>
    <property type="match status" value="1"/>
</dbReference>
<dbReference type="PANTHER" id="PTHR32215:SF0">
    <property type="entry name" value="CILIA- AND FLAGELLA-ASSOCIATED PROTEIN 57"/>
    <property type="match status" value="1"/>
</dbReference>
<dbReference type="InterPro" id="IPR011047">
    <property type="entry name" value="Quinoprotein_ADH-like_sf"/>
</dbReference>